<organism evidence="3 4">
    <name type="scientific">Mesorhizobium hungaricum</name>
    <dbReference type="NCBI Taxonomy" id="1566387"/>
    <lineage>
        <taxon>Bacteria</taxon>
        <taxon>Pseudomonadati</taxon>
        <taxon>Pseudomonadota</taxon>
        <taxon>Alphaproteobacteria</taxon>
        <taxon>Hyphomicrobiales</taxon>
        <taxon>Phyllobacteriaceae</taxon>
        <taxon>Mesorhizobium</taxon>
    </lineage>
</organism>
<dbReference type="Pfam" id="PF03413">
    <property type="entry name" value="PepSY"/>
    <property type="match status" value="1"/>
</dbReference>
<protein>
    <recommendedName>
        <fullName evidence="2">PepSY domain-containing protein</fullName>
    </recommendedName>
</protein>
<dbReference type="InterPro" id="IPR025711">
    <property type="entry name" value="PepSY"/>
</dbReference>
<evidence type="ECO:0000313" key="3">
    <source>
        <dbReference type="EMBL" id="OCX20704.1"/>
    </source>
</evidence>
<dbReference type="STRING" id="1566387.QV13_08510"/>
<evidence type="ECO:0000259" key="2">
    <source>
        <dbReference type="Pfam" id="PF03413"/>
    </source>
</evidence>
<proteinExistence type="predicted"/>
<accession>A0A1C2E0Z9</accession>
<name>A0A1C2E0Z9_9HYPH</name>
<dbReference type="EMBL" id="MDEO01000029">
    <property type="protein sequence ID" value="OCX20704.1"/>
    <property type="molecule type" value="Genomic_DNA"/>
</dbReference>
<keyword evidence="4" id="KW-1185">Reference proteome</keyword>
<dbReference type="AlphaFoldDB" id="A0A1C2E0Z9"/>
<feature type="signal peptide" evidence="1">
    <location>
        <begin position="1"/>
        <end position="27"/>
    </location>
</feature>
<dbReference type="Gene3D" id="3.10.450.40">
    <property type="match status" value="1"/>
</dbReference>
<sequence length="110" mass="11464">MMNTWNGSKLAAATAIAFSLIAGPAAAEENASDKAQIMSSAKISIAEAIAAAEKETGGKAVETDIRNRDGNAHFEITIQKGMERQEVLVDGQTGQVVKTVANDGDENDEG</sequence>
<feature type="chain" id="PRO_5008659940" description="PepSY domain-containing protein" evidence="1">
    <location>
        <begin position="28"/>
        <end position="110"/>
    </location>
</feature>
<dbReference type="Proteomes" id="UP000094412">
    <property type="component" value="Unassembled WGS sequence"/>
</dbReference>
<reference evidence="3 4" key="1">
    <citation type="submission" date="2016-08" db="EMBL/GenBank/DDBJ databases">
        <title>Whole genome sequence of Mesorhizobium sp. strain UASWS1009 isolated from industrial sewage.</title>
        <authorList>
            <person name="Crovadore J."/>
            <person name="Calmin G."/>
            <person name="Chablais R."/>
            <person name="Cochard B."/>
            <person name="Lefort F."/>
        </authorList>
    </citation>
    <scope>NUCLEOTIDE SEQUENCE [LARGE SCALE GENOMIC DNA]</scope>
    <source>
        <strain evidence="3 4">UASWS1009</strain>
    </source>
</reference>
<gene>
    <name evidence="3" type="ORF">QV13_08510</name>
</gene>
<evidence type="ECO:0000313" key="4">
    <source>
        <dbReference type="Proteomes" id="UP000094412"/>
    </source>
</evidence>
<keyword evidence="1" id="KW-0732">Signal</keyword>
<comment type="caution">
    <text evidence="3">The sequence shown here is derived from an EMBL/GenBank/DDBJ whole genome shotgun (WGS) entry which is preliminary data.</text>
</comment>
<feature type="domain" description="PepSY" evidence="2">
    <location>
        <begin position="42"/>
        <end position="99"/>
    </location>
</feature>
<evidence type="ECO:0000256" key="1">
    <source>
        <dbReference type="SAM" id="SignalP"/>
    </source>
</evidence>